<dbReference type="Proteomes" id="UP000501780">
    <property type="component" value="Chromosome"/>
</dbReference>
<name>A0A6H0KN51_9BACE</name>
<dbReference type="KEGG" id="bfc:BacF7301_12290"/>
<gene>
    <name evidence="1" type="ORF">BacF7301_12290</name>
</gene>
<evidence type="ECO:0008006" key="3">
    <source>
        <dbReference type="Google" id="ProtNLM"/>
    </source>
</evidence>
<evidence type="ECO:0000313" key="1">
    <source>
        <dbReference type="EMBL" id="QIU94876.1"/>
    </source>
</evidence>
<reference evidence="1 2" key="1">
    <citation type="submission" date="2020-03" db="EMBL/GenBank/DDBJ databases">
        <title>Genomic analysis of Bacteroides faecium CBA7301.</title>
        <authorList>
            <person name="Kim J."/>
            <person name="Roh S.W."/>
        </authorList>
    </citation>
    <scope>NUCLEOTIDE SEQUENCE [LARGE SCALE GENOMIC DNA]</scope>
    <source>
        <strain evidence="1 2">CBA7301</strain>
    </source>
</reference>
<evidence type="ECO:0000313" key="2">
    <source>
        <dbReference type="Proteomes" id="UP000501780"/>
    </source>
</evidence>
<dbReference type="PROSITE" id="PS51257">
    <property type="entry name" value="PROKAR_LIPOPROTEIN"/>
    <property type="match status" value="1"/>
</dbReference>
<protein>
    <recommendedName>
        <fullName evidence="3">Tetratricopeptide repeat protein</fullName>
    </recommendedName>
</protein>
<dbReference type="RefSeq" id="WP_167963179.1">
    <property type="nucleotide sequence ID" value="NZ_CP050831.1"/>
</dbReference>
<accession>A0A6H0KN51</accession>
<proteinExistence type="predicted"/>
<dbReference type="EMBL" id="CP050831">
    <property type="protein sequence ID" value="QIU94876.1"/>
    <property type="molecule type" value="Genomic_DNA"/>
</dbReference>
<organism evidence="1 2">
    <name type="scientific">Bacteroides faecium</name>
    <dbReference type="NCBI Taxonomy" id="2715212"/>
    <lineage>
        <taxon>Bacteria</taxon>
        <taxon>Pseudomonadati</taxon>
        <taxon>Bacteroidota</taxon>
        <taxon>Bacteroidia</taxon>
        <taxon>Bacteroidales</taxon>
        <taxon>Bacteroidaceae</taxon>
        <taxon>Bacteroides</taxon>
    </lineage>
</organism>
<keyword evidence="2" id="KW-1185">Reference proteome</keyword>
<sequence length="969" mass="114768">MYKKRYLLPWFFCGLLVGGCSSGFKSLQEKRPTVSLSLPLARVVEAPKHELPPDSVQNEPQEFVFTKADGSEVPLNVTAEWDSINKETMTSVALDEVVIAATSSRNTAERDGKINVEFIVTVPVELQKENWMVDVFPILSKGGVEEDSLRELRFTGPEFRQRQERDYQRYDRFLEGIIPDSVNFYRTFVDYHSFERYLDRLYYHKQGLERIWAHLGARAKRPHPLWIRYQESEKRAFRRDSLLKVHSVVKAEKELERSREEYGKALEAINDTVRYVNPFIRPRFRLFNMKKNRFNNLLESADEKNRVRFKEKTLAESMQETGMPEELYERFLFFNRKMQENKKKLYYKFREKAAKKEGGQSLSAIRAFVSGKDTSNYLNRDELLQKYTMKYEKVRDFLPMFSYERPMDDSTYLASRHRREADPADTVYRSSFGERLLAILPQRKISRELPDSVFYVQPAARIRKRFEEAQYDSAAIYEDFRRWYEKKTDRIKHYDHDVVKERVDNYKKRVLKKQSVIGTEITRINSLDTTEIVKRFYDTRKIARNEARKAQKDEKFRDLVRFPYNPDAKLDTVIYSADKVFFLYSEKIAADENTSRMKVFLKGNVVDHSGNKYKLPTSDTLTYFVSSMTKFVDERPRYIRRVVTRDAEASAQVNFVFPTGKVKLDRRLGDNEQELKRVRELTQALMTDPVYIIDSLTLHSGSSPEGNWKMNEQLSKDRAQSIREVVEHDFKTLYDSLNISMSMMIDDQGNMVSSKAKEELPNLPKLIKVKWVPENWKKLSALIVNDENVQNRNEILALIQSVKNPDEREYQIRRKYRKDYDYIREKLYPEMRSVDFQFSLHRRGMQKDTMYTSELDRVYMQGVELLKKRKYQEALDVLRPYEDMNTAIAYMSMGYDKAALRIMNGQKETAESRYLQAVLEYRLGREKQAVLRYLRACELNQQLKFRGNLDPELSTLIKKYGLFKEDEIW</sequence>
<dbReference type="AlphaFoldDB" id="A0A6H0KN51"/>